<evidence type="ECO:0000256" key="1">
    <source>
        <dbReference type="ARBA" id="ARBA00022857"/>
    </source>
</evidence>
<dbReference type="GO" id="GO:0070402">
    <property type="term" value="F:NADPH binding"/>
    <property type="evidence" value="ECO:0007669"/>
    <property type="project" value="TreeGrafter"/>
</dbReference>
<evidence type="ECO:0000259" key="3">
    <source>
        <dbReference type="SMART" id="SM00829"/>
    </source>
</evidence>
<dbReference type="OrthoDB" id="9787435at2"/>
<dbReference type="AlphaFoldDB" id="A0A437MQZ8"/>
<gene>
    <name evidence="4" type="ORF">EOD41_14025</name>
</gene>
<name>A0A437MQZ8_9SPHI</name>
<dbReference type="Pfam" id="PF08240">
    <property type="entry name" value="ADH_N"/>
    <property type="match status" value="1"/>
</dbReference>
<protein>
    <submittedName>
        <fullName evidence="4">NAD(P)H-quinone oxidoreductase</fullName>
    </submittedName>
</protein>
<evidence type="ECO:0000313" key="4">
    <source>
        <dbReference type="EMBL" id="RVU00074.1"/>
    </source>
</evidence>
<dbReference type="InterPro" id="IPR013154">
    <property type="entry name" value="ADH-like_N"/>
</dbReference>
<feature type="domain" description="Enoyl reductase (ER)" evidence="3">
    <location>
        <begin position="10"/>
        <end position="324"/>
    </location>
</feature>
<accession>A0A437MQZ8</accession>
<dbReference type="EMBL" id="SACK01000006">
    <property type="protein sequence ID" value="RVU00074.1"/>
    <property type="molecule type" value="Genomic_DNA"/>
</dbReference>
<dbReference type="PANTHER" id="PTHR48106:SF8">
    <property type="entry name" value="OS02G0805600 PROTEIN"/>
    <property type="match status" value="1"/>
</dbReference>
<organism evidence="4 5">
    <name type="scientific">Mucilaginibacter limnophilus</name>
    <dbReference type="NCBI Taxonomy" id="1932778"/>
    <lineage>
        <taxon>Bacteria</taxon>
        <taxon>Pseudomonadati</taxon>
        <taxon>Bacteroidota</taxon>
        <taxon>Sphingobacteriia</taxon>
        <taxon>Sphingobacteriales</taxon>
        <taxon>Sphingobacteriaceae</taxon>
        <taxon>Mucilaginibacter</taxon>
    </lineage>
</organism>
<dbReference type="PANTHER" id="PTHR48106">
    <property type="entry name" value="QUINONE OXIDOREDUCTASE PIG3-RELATED"/>
    <property type="match status" value="1"/>
</dbReference>
<dbReference type="InterPro" id="IPR036291">
    <property type="entry name" value="NAD(P)-bd_dom_sf"/>
</dbReference>
<keyword evidence="1" id="KW-0521">NADP</keyword>
<dbReference type="SMART" id="SM00829">
    <property type="entry name" value="PKS_ER"/>
    <property type="match status" value="1"/>
</dbReference>
<keyword evidence="5" id="KW-1185">Reference proteome</keyword>
<dbReference type="SUPFAM" id="SSF50129">
    <property type="entry name" value="GroES-like"/>
    <property type="match status" value="1"/>
</dbReference>
<evidence type="ECO:0000256" key="2">
    <source>
        <dbReference type="ARBA" id="ARBA00023002"/>
    </source>
</evidence>
<dbReference type="InterPro" id="IPR013149">
    <property type="entry name" value="ADH-like_C"/>
</dbReference>
<dbReference type="SUPFAM" id="SSF51735">
    <property type="entry name" value="NAD(P)-binding Rossmann-fold domains"/>
    <property type="match status" value="1"/>
</dbReference>
<dbReference type="Gene3D" id="3.40.50.720">
    <property type="entry name" value="NAD(P)-binding Rossmann-like Domain"/>
    <property type="match status" value="1"/>
</dbReference>
<dbReference type="GO" id="GO:0016651">
    <property type="term" value="F:oxidoreductase activity, acting on NAD(P)H"/>
    <property type="evidence" value="ECO:0007669"/>
    <property type="project" value="TreeGrafter"/>
</dbReference>
<dbReference type="Gene3D" id="3.90.180.10">
    <property type="entry name" value="Medium-chain alcohol dehydrogenases, catalytic domain"/>
    <property type="match status" value="1"/>
</dbReference>
<dbReference type="RefSeq" id="WP_127705975.1">
    <property type="nucleotide sequence ID" value="NZ_SACK01000006.1"/>
</dbReference>
<dbReference type="NCBIfam" id="TIGR02824">
    <property type="entry name" value="quinone_pig3"/>
    <property type="match status" value="1"/>
</dbReference>
<reference evidence="4 5" key="1">
    <citation type="submission" date="2019-01" db="EMBL/GenBank/DDBJ databases">
        <authorList>
            <person name="Chen W.-M."/>
        </authorList>
    </citation>
    <scope>NUCLEOTIDE SEQUENCE [LARGE SCALE GENOMIC DNA]</scope>
    <source>
        <strain evidence="4 5">YBJ-36</strain>
    </source>
</reference>
<evidence type="ECO:0000313" key="5">
    <source>
        <dbReference type="Proteomes" id="UP000282759"/>
    </source>
</evidence>
<proteinExistence type="predicted"/>
<dbReference type="Proteomes" id="UP000282759">
    <property type="component" value="Unassembled WGS sequence"/>
</dbReference>
<keyword evidence="2" id="KW-0560">Oxidoreductase</keyword>
<dbReference type="InterPro" id="IPR011032">
    <property type="entry name" value="GroES-like_sf"/>
</dbReference>
<dbReference type="InterPro" id="IPR014189">
    <property type="entry name" value="Quinone_OxRdtase_PIG3"/>
</dbReference>
<comment type="caution">
    <text evidence="4">The sequence shown here is derived from an EMBL/GenBank/DDBJ whole genome shotgun (WGS) entry which is preliminary data.</text>
</comment>
<sequence>MKAIIITQPGDPEVLKPEERPTPIPSPGEVLIKVSAAGLNRLDIYQRKGNYPAPQGAPQDIPGLEVAGVISATGENVERWKVGDKVCALIAGGGYAEYCVVPEGQCLPVPDGFTFEEAASLPETYFTIWYNVYRLGKLKAGESLLVHGGSSGIGISAIHIATALGSNVYITAGTDEKCAFCLEQGAAGAINYNTEDFTEKIKSFTGGRGVDVILDMIGAKYFPGNIASLADDGRLVFINTMQGREAQVDLSVIMRRRLTITGSTMRSREPEFKSQLAYEVEQNIWPLLNARKIKPVIHRVFDAADAAEAHKLMESSTHSGKIILRFQAT</sequence>
<dbReference type="Pfam" id="PF00107">
    <property type="entry name" value="ADH_zinc_N"/>
    <property type="match status" value="1"/>
</dbReference>
<dbReference type="CDD" id="cd05276">
    <property type="entry name" value="p53_inducible_oxidoreductase"/>
    <property type="match status" value="1"/>
</dbReference>
<dbReference type="InterPro" id="IPR020843">
    <property type="entry name" value="ER"/>
</dbReference>